<dbReference type="Proteomes" id="UP000633205">
    <property type="component" value="Unassembled WGS sequence"/>
</dbReference>
<keyword evidence="2" id="KW-1185">Reference proteome</keyword>
<dbReference type="EMBL" id="BMHO01000001">
    <property type="protein sequence ID" value="GGD32977.1"/>
    <property type="molecule type" value="Genomic_DNA"/>
</dbReference>
<reference evidence="1" key="2">
    <citation type="submission" date="2020-09" db="EMBL/GenBank/DDBJ databases">
        <authorList>
            <person name="Sun Q."/>
            <person name="Zhou Y."/>
        </authorList>
    </citation>
    <scope>NUCLEOTIDE SEQUENCE</scope>
    <source>
        <strain evidence="1">CGMCC 1.15152</strain>
    </source>
</reference>
<accession>A0A917DFA9</accession>
<evidence type="ECO:0000313" key="1">
    <source>
        <dbReference type="EMBL" id="GGD32977.1"/>
    </source>
</evidence>
<sequence>MDAAAIASLIGAAGGGAILLELTKRGLDKISNRGAKRRDEVDRAWRRVDREASKRRRMEEHASHLTRLLFAAPCVEPADIPSFPAYTDSDSRSNDTKDS</sequence>
<dbReference type="AlphaFoldDB" id="A0A917DFA9"/>
<reference evidence="1" key="1">
    <citation type="journal article" date="2014" name="Int. J. Syst. Evol. Microbiol.">
        <title>Complete genome sequence of Corynebacterium casei LMG S-19264T (=DSM 44701T), isolated from a smear-ripened cheese.</title>
        <authorList>
            <consortium name="US DOE Joint Genome Institute (JGI-PGF)"/>
            <person name="Walter F."/>
            <person name="Albersmeier A."/>
            <person name="Kalinowski J."/>
            <person name="Ruckert C."/>
        </authorList>
    </citation>
    <scope>NUCLEOTIDE SEQUENCE</scope>
    <source>
        <strain evidence="1">CGMCC 1.15152</strain>
    </source>
</reference>
<evidence type="ECO:0000313" key="2">
    <source>
        <dbReference type="Proteomes" id="UP000633205"/>
    </source>
</evidence>
<dbReference type="RefSeq" id="WP_188711344.1">
    <property type="nucleotide sequence ID" value="NZ_BMHO01000001.1"/>
</dbReference>
<protein>
    <submittedName>
        <fullName evidence="1">Uncharacterized protein</fullName>
    </submittedName>
</protein>
<comment type="caution">
    <text evidence="1">The sequence shown here is derived from an EMBL/GenBank/DDBJ whole genome shotgun (WGS) entry which is preliminary data.</text>
</comment>
<organism evidence="1 2">
    <name type="scientific">Microbacterium faecale</name>
    <dbReference type="NCBI Taxonomy" id="1804630"/>
    <lineage>
        <taxon>Bacteria</taxon>
        <taxon>Bacillati</taxon>
        <taxon>Actinomycetota</taxon>
        <taxon>Actinomycetes</taxon>
        <taxon>Micrococcales</taxon>
        <taxon>Microbacteriaceae</taxon>
        <taxon>Microbacterium</taxon>
    </lineage>
</organism>
<gene>
    <name evidence="1" type="ORF">GCM10010915_11700</name>
</gene>
<name>A0A917DFA9_9MICO</name>
<proteinExistence type="predicted"/>